<proteinExistence type="predicted"/>
<organism evidence="3 4">
    <name type="scientific">Mesobacterium hydrothermale</name>
    <dbReference type="NCBI Taxonomy" id="3111907"/>
    <lineage>
        <taxon>Bacteria</taxon>
        <taxon>Pseudomonadati</taxon>
        <taxon>Pseudomonadota</taxon>
        <taxon>Alphaproteobacteria</taxon>
        <taxon>Rhodobacterales</taxon>
        <taxon>Roseobacteraceae</taxon>
        <taxon>Mesobacterium</taxon>
    </lineage>
</organism>
<sequence length="321" mass="34869">MGHNARGALLALLAFAIFSTHDVIVKTLGDTYSPFQIVFFSVFFGFPLVTIMLIRDSEPGHLRPVHLWWTLFRTLATVITGASAFYAFSTIPMAQTYAILFAAPLLITILAIPILGETVRLRRWIAVIVGLCGVLIVLRPGTTDLSLGHVAALVAAVFSSFSSIIVRKIGQDERSVVLLLYPMLANFVLMGALMPFVYQPMPVAHLGGLALMSAMGFVASALVIAAYKAGEAVVVAPMQYSQILWAALYGVLFFDEYPDGMTLLGATVIIASGTYIVLREGRSQASDNTPVLRSRTRLDTGTLPRVGLVLRLVRKKPKARQ</sequence>
<evidence type="ECO:0000256" key="1">
    <source>
        <dbReference type="SAM" id="Phobius"/>
    </source>
</evidence>
<feature type="domain" description="EamA" evidence="2">
    <location>
        <begin position="147"/>
        <end position="272"/>
    </location>
</feature>
<reference evidence="3 4" key="1">
    <citation type="submission" date="2024-01" db="EMBL/GenBank/DDBJ databases">
        <title>Mesobacterium rodlantinim sp. nov., isolated from shallow sea hydrothermal systems off Kueishantao Island.</title>
        <authorList>
            <person name="Su Z."/>
            <person name="Tang K."/>
        </authorList>
    </citation>
    <scope>NUCLEOTIDE SEQUENCE [LARGE SCALE GENOMIC DNA]</scope>
    <source>
        <strain evidence="3 4">TK19101</strain>
    </source>
</reference>
<dbReference type="InterPro" id="IPR037185">
    <property type="entry name" value="EmrE-like"/>
</dbReference>
<dbReference type="RefSeq" id="WP_326296354.1">
    <property type="nucleotide sequence ID" value="NZ_JAYLLH010000005.1"/>
</dbReference>
<feature type="transmembrane region" description="Helical" evidence="1">
    <location>
        <begin position="204"/>
        <end position="227"/>
    </location>
</feature>
<comment type="caution">
    <text evidence="3">The sequence shown here is derived from an EMBL/GenBank/DDBJ whole genome shotgun (WGS) entry which is preliminary data.</text>
</comment>
<name>A0ABU6HE38_9RHOB</name>
<dbReference type="Gene3D" id="1.10.3730.20">
    <property type="match status" value="1"/>
</dbReference>
<keyword evidence="1" id="KW-1133">Transmembrane helix</keyword>
<feature type="transmembrane region" description="Helical" evidence="1">
    <location>
        <begin position="178"/>
        <end position="198"/>
    </location>
</feature>
<feature type="transmembrane region" description="Helical" evidence="1">
    <location>
        <begin position="234"/>
        <end position="254"/>
    </location>
</feature>
<dbReference type="PANTHER" id="PTHR22911">
    <property type="entry name" value="ACYL-MALONYL CONDENSING ENZYME-RELATED"/>
    <property type="match status" value="1"/>
</dbReference>
<keyword evidence="4" id="KW-1185">Reference proteome</keyword>
<keyword evidence="1" id="KW-0812">Transmembrane</keyword>
<dbReference type="EMBL" id="JAYLLH010000005">
    <property type="protein sequence ID" value="MEC3860730.1"/>
    <property type="molecule type" value="Genomic_DNA"/>
</dbReference>
<dbReference type="PANTHER" id="PTHR22911:SF135">
    <property type="entry name" value="BLR4310 PROTEIN"/>
    <property type="match status" value="1"/>
</dbReference>
<accession>A0ABU6HE38</accession>
<dbReference type="Proteomes" id="UP001348149">
    <property type="component" value="Unassembled WGS sequence"/>
</dbReference>
<feature type="transmembrane region" description="Helical" evidence="1">
    <location>
        <begin position="94"/>
        <end position="112"/>
    </location>
</feature>
<evidence type="ECO:0000259" key="2">
    <source>
        <dbReference type="Pfam" id="PF00892"/>
    </source>
</evidence>
<feature type="transmembrane region" description="Helical" evidence="1">
    <location>
        <begin position="124"/>
        <end position="141"/>
    </location>
</feature>
<feature type="transmembrane region" description="Helical" evidence="1">
    <location>
        <begin position="32"/>
        <end position="54"/>
    </location>
</feature>
<dbReference type="Pfam" id="PF00892">
    <property type="entry name" value="EamA"/>
    <property type="match status" value="2"/>
</dbReference>
<evidence type="ECO:0000313" key="4">
    <source>
        <dbReference type="Proteomes" id="UP001348149"/>
    </source>
</evidence>
<dbReference type="SUPFAM" id="SSF103481">
    <property type="entry name" value="Multidrug resistance efflux transporter EmrE"/>
    <property type="match status" value="2"/>
</dbReference>
<feature type="transmembrane region" description="Helical" evidence="1">
    <location>
        <begin position="147"/>
        <end position="166"/>
    </location>
</feature>
<feature type="transmembrane region" description="Helical" evidence="1">
    <location>
        <begin position="66"/>
        <end position="88"/>
    </location>
</feature>
<evidence type="ECO:0000313" key="3">
    <source>
        <dbReference type="EMBL" id="MEC3860730.1"/>
    </source>
</evidence>
<keyword evidence="1" id="KW-0472">Membrane</keyword>
<feature type="transmembrane region" description="Helical" evidence="1">
    <location>
        <begin position="260"/>
        <end position="278"/>
    </location>
</feature>
<dbReference type="InterPro" id="IPR000620">
    <property type="entry name" value="EamA_dom"/>
</dbReference>
<feature type="domain" description="EamA" evidence="2">
    <location>
        <begin position="6"/>
        <end position="138"/>
    </location>
</feature>
<protein>
    <submittedName>
        <fullName evidence="3">DMT family transporter</fullName>
    </submittedName>
</protein>
<gene>
    <name evidence="3" type="ORF">VK792_05495</name>
</gene>